<gene>
    <name evidence="2" type="primary">gb01240</name>
    <name evidence="2" type="ORF">PR202_gb01240</name>
</gene>
<name>A0AAV5DVE9_ELECO</name>
<reference evidence="2" key="2">
    <citation type="submission" date="2021-12" db="EMBL/GenBank/DDBJ databases">
        <title>Resequencing data analysis of finger millet.</title>
        <authorList>
            <person name="Hatakeyama M."/>
            <person name="Aluri S."/>
            <person name="Balachadran M.T."/>
            <person name="Sivarajan S.R."/>
            <person name="Poveda L."/>
            <person name="Shimizu-Inatsugi R."/>
            <person name="Schlapbach R."/>
            <person name="Sreeman S.M."/>
            <person name="Shimizu K.K."/>
        </authorList>
    </citation>
    <scope>NUCLEOTIDE SEQUENCE</scope>
</reference>
<feature type="coiled-coil region" evidence="1">
    <location>
        <begin position="13"/>
        <end position="47"/>
    </location>
</feature>
<proteinExistence type="predicted"/>
<dbReference type="Proteomes" id="UP001054889">
    <property type="component" value="Unassembled WGS sequence"/>
</dbReference>
<organism evidence="2 3">
    <name type="scientific">Eleusine coracana subsp. coracana</name>
    <dbReference type="NCBI Taxonomy" id="191504"/>
    <lineage>
        <taxon>Eukaryota</taxon>
        <taxon>Viridiplantae</taxon>
        <taxon>Streptophyta</taxon>
        <taxon>Embryophyta</taxon>
        <taxon>Tracheophyta</taxon>
        <taxon>Spermatophyta</taxon>
        <taxon>Magnoliopsida</taxon>
        <taxon>Liliopsida</taxon>
        <taxon>Poales</taxon>
        <taxon>Poaceae</taxon>
        <taxon>PACMAD clade</taxon>
        <taxon>Chloridoideae</taxon>
        <taxon>Cynodonteae</taxon>
        <taxon>Eleusininae</taxon>
        <taxon>Eleusine</taxon>
    </lineage>
</organism>
<protein>
    <submittedName>
        <fullName evidence="2">Uncharacterized protein</fullName>
    </submittedName>
</protein>
<reference evidence="2" key="1">
    <citation type="journal article" date="2018" name="DNA Res.">
        <title>Multiple hybrid de novo genome assembly of finger millet, an orphan allotetraploid crop.</title>
        <authorList>
            <person name="Hatakeyama M."/>
            <person name="Aluri S."/>
            <person name="Balachadran M.T."/>
            <person name="Sivarajan S.R."/>
            <person name="Patrignani A."/>
            <person name="Gruter S."/>
            <person name="Poveda L."/>
            <person name="Shimizu-Inatsugi R."/>
            <person name="Baeten J."/>
            <person name="Francoijs K.J."/>
            <person name="Nataraja K.N."/>
            <person name="Reddy Y.A.N."/>
            <person name="Phadnis S."/>
            <person name="Ravikumar R.L."/>
            <person name="Schlapbach R."/>
            <person name="Sreeman S.M."/>
            <person name="Shimizu K.K."/>
        </authorList>
    </citation>
    <scope>NUCLEOTIDE SEQUENCE</scope>
</reference>
<evidence type="ECO:0000256" key="1">
    <source>
        <dbReference type="SAM" id="Coils"/>
    </source>
</evidence>
<accession>A0AAV5DVE9</accession>
<keyword evidence="3" id="KW-1185">Reference proteome</keyword>
<evidence type="ECO:0000313" key="3">
    <source>
        <dbReference type="Proteomes" id="UP001054889"/>
    </source>
</evidence>
<evidence type="ECO:0000313" key="2">
    <source>
        <dbReference type="EMBL" id="GJN14417.1"/>
    </source>
</evidence>
<dbReference type="PANTHER" id="PTHR46554">
    <property type="entry name" value="MEDIATOR OF RNA POLYMERASE II TRANSCRIPTION SUBUNIT 26A-RELATED"/>
    <property type="match status" value="1"/>
</dbReference>
<dbReference type="EMBL" id="BQKI01000071">
    <property type="protein sequence ID" value="GJN14417.1"/>
    <property type="molecule type" value="Genomic_DNA"/>
</dbReference>
<comment type="caution">
    <text evidence="2">The sequence shown here is derived from an EMBL/GenBank/DDBJ whole genome shotgun (WGS) entry which is preliminary data.</text>
</comment>
<dbReference type="AlphaFoldDB" id="A0AAV5DVE9"/>
<keyword evidence="1" id="KW-0175">Coiled coil</keyword>
<dbReference type="PANTHER" id="PTHR46554:SF2">
    <property type="entry name" value="TFIIS N-TERMINAL DOMAIN-CONTAINING PROTEIN"/>
    <property type="match status" value="1"/>
</dbReference>
<sequence>MGARLELAKPKTNDDGLDNNRRLEAAKRRLQERYQEAENAKRQRTIQVMELGDIPKPKHQTDNLW</sequence>